<dbReference type="Proteomes" id="UP000286415">
    <property type="component" value="Unassembled WGS sequence"/>
</dbReference>
<evidence type="ECO:0000313" key="1">
    <source>
        <dbReference type="EMBL" id="KAG5451620.1"/>
    </source>
</evidence>
<name>A0A3R7CVI1_CLOSI</name>
<sequence length="214" mass="24524">MPYISFFIVPAAMTPFDSMRLRVFFGLVFKFKVQGPPKDAMRKWAQYFTYWNMQLEASDKVSGKMEHAIRSTNGPYRFALVYCMSTIRPKDVADPTSVYCVFERIQFDISDLSDTCMDLIAHELTRVFNPKNKPLVTVSAVANNYVIEDKHYWIGSPSISPLINERPKGVLTNVCAKPRQEALKVIDISLAVHSCSDPLKYLYVDKNMFPTTRL</sequence>
<comment type="caution">
    <text evidence="1">The sequence shown here is derived from an EMBL/GenBank/DDBJ whole genome shotgun (WGS) entry which is preliminary data.</text>
</comment>
<dbReference type="InParanoid" id="A0A3R7CVI1"/>
<accession>A0A3R7CVI1</accession>
<organism evidence="1 2">
    <name type="scientific">Clonorchis sinensis</name>
    <name type="common">Chinese liver fluke</name>
    <dbReference type="NCBI Taxonomy" id="79923"/>
    <lineage>
        <taxon>Eukaryota</taxon>
        <taxon>Metazoa</taxon>
        <taxon>Spiralia</taxon>
        <taxon>Lophotrochozoa</taxon>
        <taxon>Platyhelminthes</taxon>
        <taxon>Trematoda</taxon>
        <taxon>Digenea</taxon>
        <taxon>Opisthorchiida</taxon>
        <taxon>Opisthorchiata</taxon>
        <taxon>Opisthorchiidae</taxon>
        <taxon>Clonorchis</taxon>
    </lineage>
</organism>
<reference evidence="1 2" key="2">
    <citation type="journal article" date="2021" name="Genomics">
        <title>High-quality reference genome for Clonorchis sinensis.</title>
        <authorList>
            <person name="Young N.D."/>
            <person name="Stroehlein A.J."/>
            <person name="Kinkar L."/>
            <person name="Wang T."/>
            <person name="Sohn W.M."/>
            <person name="Chang B.C.H."/>
            <person name="Kaur P."/>
            <person name="Weisz D."/>
            <person name="Dudchenko O."/>
            <person name="Aiden E.L."/>
            <person name="Korhonen P.K."/>
            <person name="Gasser R.B."/>
        </authorList>
    </citation>
    <scope>NUCLEOTIDE SEQUENCE [LARGE SCALE GENOMIC DNA]</scope>
    <source>
        <strain evidence="1">Cs-k2</strain>
    </source>
</reference>
<feature type="non-terminal residue" evidence="1">
    <location>
        <position position="214"/>
    </location>
</feature>
<dbReference type="OrthoDB" id="10400218at2759"/>
<gene>
    <name evidence="1" type="ORF">CSKR_112471</name>
</gene>
<evidence type="ECO:0000313" key="2">
    <source>
        <dbReference type="Proteomes" id="UP000286415"/>
    </source>
</evidence>
<dbReference type="EMBL" id="NIRI02000042">
    <property type="protein sequence ID" value="KAG5451620.1"/>
    <property type="molecule type" value="Genomic_DNA"/>
</dbReference>
<protein>
    <submittedName>
        <fullName evidence="1">Uncharacterized protein</fullName>
    </submittedName>
</protein>
<proteinExistence type="predicted"/>
<keyword evidence="2" id="KW-1185">Reference proteome</keyword>
<reference evidence="1 2" key="1">
    <citation type="journal article" date="2018" name="Biotechnol. Adv.">
        <title>Improved genomic resources and new bioinformatic workflow for the carcinogenic parasite Clonorchis sinensis: Biotechnological implications.</title>
        <authorList>
            <person name="Wang D."/>
            <person name="Korhonen P.K."/>
            <person name="Gasser R.B."/>
            <person name="Young N.D."/>
        </authorList>
    </citation>
    <scope>NUCLEOTIDE SEQUENCE [LARGE SCALE GENOMIC DNA]</scope>
    <source>
        <strain evidence="1">Cs-k2</strain>
    </source>
</reference>
<dbReference type="AlphaFoldDB" id="A0A3R7CVI1"/>